<accession>A0ABV6A624</accession>
<dbReference type="InterPro" id="IPR011009">
    <property type="entry name" value="Kinase-like_dom_sf"/>
</dbReference>
<evidence type="ECO:0000313" key="2">
    <source>
        <dbReference type="EMBL" id="MFB9908561.1"/>
    </source>
</evidence>
<sequence>MNEHGVAVWSSEKWRRQAVSWLDDRLSSAGITRIGEVEQPRVRSWATVLRAETDQGVVWLKACGPGTAFEAALYPLLHELTPDRVLTPIAVDVERGWMLLPDGGPTMNGTSRDLAEVLAGYGKLQRDLTPHVDALLAVGVTDMRAEIMPTRFAEAMDAVSDYVDQRGSEDERATFTRLAEFGETYRGWCERLAADPVPPSLDHNDLHQNNVFASGAKFYDWGDSVVAHPFASLLMPLTAGADRRVRDAYLAEFADLASHAELVESVKLACRVAKVARALVWIRSLGNDVDSEYANAPLAHLASLLADSYLLT</sequence>
<evidence type="ECO:0000259" key="1">
    <source>
        <dbReference type="Pfam" id="PF01636"/>
    </source>
</evidence>
<dbReference type="RefSeq" id="WP_377860381.1">
    <property type="nucleotide sequence ID" value="NZ_JBHLZU010000027.1"/>
</dbReference>
<dbReference type="EMBL" id="JBHLZU010000027">
    <property type="protein sequence ID" value="MFB9908561.1"/>
    <property type="molecule type" value="Genomic_DNA"/>
</dbReference>
<organism evidence="2 3">
    <name type="scientific">Allokutzneria oryzae</name>
    <dbReference type="NCBI Taxonomy" id="1378989"/>
    <lineage>
        <taxon>Bacteria</taxon>
        <taxon>Bacillati</taxon>
        <taxon>Actinomycetota</taxon>
        <taxon>Actinomycetes</taxon>
        <taxon>Pseudonocardiales</taxon>
        <taxon>Pseudonocardiaceae</taxon>
        <taxon>Allokutzneria</taxon>
    </lineage>
</organism>
<comment type="caution">
    <text evidence="2">The sequence shown here is derived from an EMBL/GenBank/DDBJ whole genome shotgun (WGS) entry which is preliminary data.</text>
</comment>
<dbReference type="Pfam" id="PF01636">
    <property type="entry name" value="APH"/>
    <property type="match status" value="1"/>
</dbReference>
<dbReference type="InterPro" id="IPR002575">
    <property type="entry name" value="Aminoglycoside_PTrfase"/>
</dbReference>
<gene>
    <name evidence="2" type="ORF">ACFFQA_31885</name>
</gene>
<protein>
    <submittedName>
        <fullName evidence="2">Phosphotransferase</fullName>
    </submittedName>
</protein>
<reference evidence="2 3" key="1">
    <citation type="submission" date="2024-09" db="EMBL/GenBank/DDBJ databases">
        <authorList>
            <person name="Sun Q."/>
            <person name="Mori K."/>
        </authorList>
    </citation>
    <scope>NUCLEOTIDE SEQUENCE [LARGE SCALE GENOMIC DNA]</scope>
    <source>
        <strain evidence="2 3">TBRC 7907</strain>
    </source>
</reference>
<proteinExistence type="predicted"/>
<keyword evidence="3" id="KW-1185">Reference proteome</keyword>
<evidence type="ECO:0000313" key="3">
    <source>
        <dbReference type="Proteomes" id="UP001589693"/>
    </source>
</evidence>
<dbReference type="SUPFAM" id="SSF56112">
    <property type="entry name" value="Protein kinase-like (PK-like)"/>
    <property type="match status" value="1"/>
</dbReference>
<feature type="domain" description="Aminoglycoside phosphotransferase" evidence="1">
    <location>
        <begin position="147"/>
        <end position="261"/>
    </location>
</feature>
<dbReference type="Proteomes" id="UP001589693">
    <property type="component" value="Unassembled WGS sequence"/>
</dbReference>
<name>A0ABV6A624_9PSEU</name>